<name>A0A545ALP0_9ACTN</name>
<gene>
    <name evidence="2" type="ORF">FL583_25170</name>
</gene>
<dbReference type="Proteomes" id="UP000317982">
    <property type="component" value="Unassembled WGS sequence"/>
</dbReference>
<protein>
    <submittedName>
        <fullName evidence="2">Uncharacterized protein</fullName>
    </submittedName>
</protein>
<dbReference type="OrthoDB" id="467107at2"/>
<dbReference type="EMBL" id="VIRS01000019">
    <property type="protein sequence ID" value="TQS42233.1"/>
    <property type="molecule type" value="Genomic_DNA"/>
</dbReference>
<proteinExistence type="predicted"/>
<sequence length="185" mass="19008">MAAPDLRSLFRSGPARTAAIIVVLVVAMLLVRGATKDDDTGSASGTAQPLAPAQGAGDRPVDGDGQVTIGSTVIVPHPADDGGDLRSYRGQQAEGQQVLVLSVPADEGFWVGSGPLDRIWVQMSGPGESGFVVQSGQHVSFTGTVVEHDRGFADRVGVNMLEGAARLTSEGAHLEVPRSTVVLAG</sequence>
<organism evidence="2 3">
    <name type="scientific">Cryptosporangium phraense</name>
    <dbReference type="NCBI Taxonomy" id="2593070"/>
    <lineage>
        <taxon>Bacteria</taxon>
        <taxon>Bacillati</taxon>
        <taxon>Actinomycetota</taxon>
        <taxon>Actinomycetes</taxon>
        <taxon>Cryptosporangiales</taxon>
        <taxon>Cryptosporangiaceae</taxon>
        <taxon>Cryptosporangium</taxon>
    </lineage>
</organism>
<reference evidence="2 3" key="1">
    <citation type="submission" date="2019-07" db="EMBL/GenBank/DDBJ databases">
        <title>Cryptosporangium phraense sp. nov., isolated from plant litter.</title>
        <authorList>
            <person name="Suriyachadkun C."/>
        </authorList>
    </citation>
    <scope>NUCLEOTIDE SEQUENCE [LARGE SCALE GENOMIC DNA]</scope>
    <source>
        <strain evidence="2 3">A-T 5661</strain>
    </source>
</reference>
<accession>A0A545ALP0</accession>
<comment type="caution">
    <text evidence="2">The sequence shown here is derived from an EMBL/GenBank/DDBJ whole genome shotgun (WGS) entry which is preliminary data.</text>
</comment>
<dbReference type="AlphaFoldDB" id="A0A545ALP0"/>
<dbReference type="InParanoid" id="A0A545ALP0"/>
<feature type="region of interest" description="Disordered" evidence="1">
    <location>
        <begin position="36"/>
        <end position="69"/>
    </location>
</feature>
<evidence type="ECO:0000256" key="1">
    <source>
        <dbReference type="SAM" id="MobiDB-lite"/>
    </source>
</evidence>
<keyword evidence="3" id="KW-1185">Reference proteome</keyword>
<dbReference type="RefSeq" id="WP_142707290.1">
    <property type="nucleotide sequence ID" value="NZ_VIRS01000019.1"/>
</dbReference>
<evidence type="ECO:0000313" key="3">
    <source>
        <dbReference type="Proteomes" id="UP000317982"/>
    </source>
</evidence>
<evidence type="ECO:0000313" key="2">
    <source>
        <dbReference type="EMBL" id="TQS42233.1"/>
    </source>
</evidence>